<keyword evidence="3" id="KW-1185">Reference proteome</keyword>
<evidence type="ECO:0000313" key="3">
    <source>
        <dbReference type="Proteomes" id="UP000265520"/>
    </source>
</evidence>
<reference evidence="2 3" key="1">
    <citation type="journal article" date="2018" name="Front. Plant Sci.">
        <title>Red Clover (Trifolium pratense) and Zigzag Clover (T. medium) - A Picture of Genomic Similarities and Differences.</title>
        <authorList>
            <person name="Dluhosova J."/>
            <person name="Istvanek J."/>
            <person name="Nedelnik J."/>
            <person name="Repkova J."/>
        </authorList>
    </citation>
    <scope>NUCLEOTIDE SEQUENCE [LARGE SCALE GENOMIC DNA]</scope>
    <source>
        <strain evidence="3">cv. 10/8</strain>
        <tissue evidence="2">Leaf</tissue>
    </source>
</reference>
<feature type="region of interest" description="Disordered" evidence="1">
    <location>
        <begin position="1"/>
        <end position="40"/>
    </location>
</feature>
<protein>
    <submittedName>
        <fullName evidence="2">Uncharacterized protein</fullName>
    </submittedName>
</protein>
<feature type="non-terminal residue" evidence="2">
    <location>
        <position position="40"/>
    </location>
</feature>
<proteinExistence type="predicted"/>
<name>A0A392SBU7_9FABA</name>
<organism evidence="2 3">
    <name type="scientific">Trifolium medium</name>
    <dbReference type="NCBI Taxonomy" id="97028"/>
    <lineage>
        <taxon>Eukaryota</taxon>
        <taxon>Viridiplantae</taxon>
        <taxon>Streptophyta</taxon>
        <taxon>Embryophyta</taxon>
        <taxon>Tracheophyta</taxon>
        <taxon>Spermatophyta</taxon>
        <taxon>Magnoliopsida</taxon>
        <taxon>eudicotyledons</taxon>
        <taxon>Gunneridae</taxon>
        <taxon>Pentapetalae</taxon>
        <taxon>rosids</taxon>
        <taxon>fabids</taxon>
        <taxon>Fabales</taxon>
        <taxon>Fabaceae</taxon>
        <taxon>Papilionoideae</taxon>
        <taxon>50 kb inversion clade</taxon>
        <taxon>NPAAA clade</taxon>
        <taxon>Hologalegina</taxon>
        <taxon>IRL clade</taxon>
        <taxon>Trifolieae</taxon>
        <taxon>Trifolium</taxon>
    </lineage>
</organism>
<evidence type="ECO:0000256" key="1">
    <source>
        <dbReference type="SAM" id="MobiDB-lite"/>
    </source>
</evidence>
<dbReference type="Proteomes" id="UP000265520">
    <property type="component" value="Unassembled WGS sequence"/>
</dbReference>
<accession>A0A392SBU7</accession>
<sequence length="40" mass="4467">MLFMKNNKNNTGVHPHPQIPAAGHRESQIPASHCWPPPPE</sequence>
<evidence type="ECO:0000313" key="2">
    <source>
        <dbReference type="EMBL" id="MCI46139.1"/>
    </source>
</evidence>
<dbReference type="AlphaFoldDB" id="A0A392SBU7"/>
<feature type="compositionally biased region" description="Polar residues" evidence="1">
    <location>
        <begin position="1"/>
        <end position="12"/>
    </location>
</feature>
<comment type="caution">
    <text evidence="2">The sequence shown here is derived from an EMBL/GenBank/DDBJ whole genome shotgun (WGS) entry which is preliminary data.</text>
</comment>
<dbReference type="EMBL" id="LXQA010353307">
    <property type="protein sequence ID" value="MCI46139.1"/>
    <property type="molecule type" value="Genomic_DNA"/>
</dbReference>